<dbReference type="EC" id="1.18.1.2" evidence="5"/>
<feature type="binding site" evidence="5">
    <location>
        <position position="121"/>
    </location>
    <ligand>
        <name>FAD</name>
        <dbReference type="ChEBI" id="CHEBI:57692"/>
    </ligand>
</feature>
<sequence>MTPQHSDILVIGAGPAGLHAAFYAAWRGLSVRVLEARAEAGGQLGALYPDKRVYDVPGLPGARAAEVIQHLLRQLDGLDTEVRVNTVARSLKRAGSGWRVGTDQGSFTAGAVILAAGLGALLPRAARVPGVDSHPDVRTDLPDPAGLGGRRVLIVGGVPQAARAALDLLEAGATVTLTHSRALFRGDPASLARLETARAAGQLEVLAPARLLGLTPHGAQLEVNSERRTAGADTVLILGGYLPDLSPVQAWPLDWRGEYVPDGPGGCTALDGVWAVGDVAQSGGEFKLISLAFAQAAVAANHAAHHVQPELRVRPGHSSEKR</sequence>
<dbReference type="InterPro" id="IPR036188">
    <property type="entry name" value="FAD/NAD-bd_sf"/>
</dbReference>
<feature type="binding site" evidence="5">
    <location>
        <position position="35"/>
    </location>
    <ligand>
        <name>FAD</name>
        <dbReference type="ChEBI" id="CHEBI:57692"/>
    </ligand>
</feature>
<dbReference type="PRINTS" id="PR00368">
    <property type="entry name" value="FADPNR"/>
</dbReference>
<evidence type="ECO:0000313" key="7">
    <source>
        <dbReference type="EMBL" id="GGL76928.1"/>
    </source>
</evidence>
<dbReference type="InterPro" id="IPR050097">
    <property type="entry name" value="Ferredoxin-NADP_redctase_2"/>
</dbReference>
<gene>
    <name evidence="7" type="ORF">GCM10010840_13650</name>
</gene>
<dbReference type="Proteomes" id="UP000639973">
    <property type="component" value="Unassembled WGS sequence"/>
</dbReference>
<keyword evidence="2 5" id="KW-0274">FAD</keyword>
<comment type="caution">
    <text evidence="5">Lacks conserved residue(s) required for the propagation of feature annotation.</text>
</comment>
<keyword evidence="1 5" id="KW-0285">Flavoprotein</keyword>
<feature type="binding site" evidence="5">
    <location>
        <position position="48"/>
    </location>
    <ligand>
        <name>FAD</name>
        <dbReference type="ChEBI" id="CHEBI:57692"/>
    </ligand>
</feature>
<comment type="cofactor">
    <cofactor evidence="5">
        <name>FAD</name>
        <dbReference type="ChEBI" id="CHEBI:57692"/>
    </cofactor>
    <text evidence="5">Binds 1 FAD per subunit.</text>
</comment>
<comment type="catalytic activity">
    <reaction evidence="5">
        <text>2 reduced [2Fe-2S]-[ferredoxin] + NADP(+) + H(+) = 2 oxidized [2Fe-2S]-[ferredoxin] + NADPH</text>
        <dbReference type="Rhea" id="RHEA:20125"/>
        <dbReference type="Rhea" id="RHEA-COMP:10000"/>
        <dbReference type="Rhea" id="RHEA-COMP:10001"/>
        <dbReference type="ChEBI" id="CHEBI:15378"/>
        <dbReference type="ChEBI" id="CHEBI:33737"/>
        <dbReference type="ChEBI" id="CHEBI:33738"/>
        <dbReference type="ChEBI" id="CHEBI:57783"/>
        <dbReference type="ChEBI" id="CHEBI:58349"/>
        <dbReference type="EC" id="1.18.1.2"/>
    </reaction>
</comment>
<dbReference type="EMBL" id="BMOL01000004">
    <property type="protein sequence ID" value="GGL76928.1"/>
    <property type="molecule type" value="Genomic_DNA"/>
</dbReference>
<evidence type="ECO:0000259" key="6">
    <source>
        <dbReference type="Pfam" id="PF07992"/>
    </source>
</evidence>
<proteinExistence type="inferred from homology"/>
<comment type="subunit">
    <text evidence="5">Homodimer.</text>
</comment>
<evidence type="ECO:0000256" key="5">
    <source>
        <dbReference type="HAMAP-Rule" id="MF_01685"/>
    </source>
</evidence>
<keyword evidence="3 5" id="KW-0521">NADP</keyword>
<dbReference type="PANTHER" id="PTHR48105">
    <property type="entry name" value="THIOREDOXIN REDUCTASE 1-RELATED-RELATED"/>
    <property type="match status" value="1"/>
</dbReference>
<keyword evidence="8" id="KW-1185">Reference proteome</keyword>
<dbReference type="InterPro" id="IPR023753">
    <property type="entry name" value="FAD/NAD-binding_dom"/>
</dbReference>
<dbReference type="SUPFAM" id="SSF51905">
    <property type="entry name" value="FAD/NAD(P)-binding domain"/>
    <property type="match status" value="1"/>
</dbReference>
<organism evidence="7 8">
    <name type="scientific">Deinococcus aerolatus</name>
    <dbReference type="NCBI Taxonomy" id="522487"/>
    <lineage>
        <taxon>Bacteria</taxon>
        <taxon>Thermotogati</taxon>
        <taxon>Deinococcota</taxon>
        <taxon>Deinococci</taxon>
        <taxon>Deinococcales</taxon>
        <taxon>Deinococcaceae</taxon>
        <taxon>Deinococcus</taxon>
    </lineage>
</organism>
<dbReference type="InterPro" id="IPR022890">
    <property type="entry name" value="Fd--NADP_Rdtase_type_2"/>
</dbReference>
<evidence type="ECO:0000256" key="1">
    <source>
        <dbReference type="ARBA" id="ARBA00022630"/>
    </source>
</evidence>
<dbReference type="RefSeq" id="WP_188970269.1">
    <property type="nucleotide sequence ID" value="NZ_BMOL01000004.1"/>
</dbReference>
<dbReference type="PRINTS" id="PR00469">
    <property type="entry name" value="PNDRDTASEII"/>
</dbReference>
<comment type="similarity">
    <text evidence="5">Belongs to the ferredoxin--NADP reductase type 2 family.</text>
</comment>
<evidence type="ECO:0000256" key="4">
    <source>
        <dbReference type="ARBA" id="ARBA00023002"/>
    </source>
</evidence>
<name>A0ABQ2G6D8_9DEIO</name>
<keyword evidence="4 5" id="KW-0560">Oxidoreductase</keyword>
<accession>A0ABQ2G6D8</accession>
<dbReference type="Pfam" id="PF07992">
    <property type="entry name" value="Pyr_redox_2"/>
    <property type="match status" value="1"/>
</dbReference>
<evidence type="ECO:0000256" key="2">
    <source>
        <dbReference type="ARBA" id="ARBA00022827"/>
    </source>
</evidence>
<feature type="binding site" evidence="5">
    <location>
        <position position="278"/>
    </location>
    <ligand>
        <name>FAD</name>
        <dbReference type="ChEBI" id="CHEBI:57692"/>
    </ligand>
</feature>
<feature type="binding site" evidence="5">
    <location>
        <position position="319"/>
    </location>
    <ligand>
        <name>FAD</name>
        <dbReference type="ChEBI" id="CHEBI:57692"/>
    </ligand>
</feature>
<evidence type="ECO:0000256" key="3">
    <source>
        <dbReference type="ARBA" id="ARBA00022857"/>
    </source>
</evidence>
<dbReference type="HAMAP" id="MF_01685">
    <property type="entry name" value="FENR2"/>
    <property type="match status" value="1"/>
</dbReference>
<comment type="caution">
    <text evidence="7">The sequence shown here is derived from an EMBL/GenBank/DDBJ whole genome shotgun (WGS) entry which is preliminary data.</text>
</comment>
<feature type="domain" description="FAD/NAD(P)-binding" evidence="6">
    <location>
        <begin position="7"/>
        <end position="296"/>
    </location>
</feature>
<feature type="binding site" evidence="5">
    <location>
        <position position="88"/>
    </location>
    <ligand>
        <name>FAD</name>
        <dbReference type="ChEBI" id="CHEBI:57692"/>
    </ligand>
</feature>
<protein>
    <recommendedName>
        <fullName evidence="5">Ferredoxin--NADP reductase</fullName>
        <shortName evidence="5">FNR</shortName>
        <shortName evidence="5">Fd-NADP(+) reductase</shortName>
        <ecNumber evidence="5">1.18.1.2</ecNumber>
    </recommendedName>
</protein>
<dbReference type="Gene3D" id="3.50.50.60">
    <property type="entry name" value="FAD/NAD(P)-binding domain"/>
    <property type="match status" value="2"/>
</dbReference>
<feature type="binding site" evidence="5">
    <location>
        <position position="43"/>
    </location>
    <ligand>
        <name>FAD</name>
        <dbReference type="ChEBI" id="CHEBI:57692"/>
    </ligand>
</feature>
<reference evidence="8" key="1">
    <citation type="journal article" date="2019" name="Int. J. Syst. Evol. Microbiol.">
        <title>The Global Catalogue of Microorganisms (GCM) 10K type strain sequencing project: providing services to taxonomists for standard genome sequencing and annotation.</title>
        <authorList>
            <consortium name="The Broad Institute Genomics Platform"/>
            <consortium name="The Broad Institute Genome Sequencing Center for Infectious Disease"/>
            <person name="Wu L."/>
            <person name="Ma J."/>
        </authorList>
    </citation>
    <scope>NUCLEOTIDE SEQUENCE [LARGE SCALE GENOMIC DNA]</scope>
    <source>
        <strain evidence="8">JCM 15442</strain>
    </source>
</reference>
<evidence type="ECO:0000313" key="8">
    <source>
        <dbReference type="Proteomes" id="UP000639973"/>
    </source>
</evidence>